<keyword evidence="3" id="KW-1185">Reference proteome</keyword>
<dbReference type="EMBL" id="PXYY01000007">
    <property type="protein sequence ID" value="PSJ81142.1"/>
    <property type="molecule type" value="Genomic_DNA"/>
</dbReference>
<feature type="region of interest" description="Disordered" evidence="1">
    <location>
        <begin position="1"/>
        <end position="34"/>
    </location>
</feature>
<dbReference type="Proteomes" id="UP000241868">
    <property type="component" value="Unassembled WGS sequence"/>
</dbReference>
<reference evidence="2 3" key="1">
    <citation type="submission" date="2018-03" db="EMBL/GenBank/DDBJ databases">
        <title>Neisseria weixii sp. nov., isolated from the intestinal contents of Tibetan Plateau pika (Ochotona curzoniae) in Yushu, Qinghai Province, China.</title>
        <authorList>
            <person name="Gui Z."/>
        </authorList>
    </citation>
    <scope>NUCLEOTIDE SEQUENCE [LARGE SCALE GENOMIC DNA]</scope>
    <source>
        <strain evidence="2 3">ATCC 51483</strain>
    </source>
</reference>
<sequence length="63" mass="6528">MGAVQNKGIGERAGISNKSQAFRKPGAEKSAKEGNLARVSGRLNGCVSDGLDENGLKFLLGKP</sequence>
<evidence type="ECO:0000313" key="2">
    <source>
        <dbReference type="EMBL" id="PSJ81142.1"/>
    </source>
</evidence>
<evidence type="ECO:0000313" key="3">
    <source>
        <dbReference type="Proteomes" id="UP000241868"/>
    </source>
</evidence>
<protein>
    <submittedName>
        <fullName evidence="2">Uncharacterized protein</fullName>
    </submittedName>
</protein>
<dbReference type="AlphaFoldDB" id="A0A2P7U2D6"/>
<gene>
    <name evidence="2" type="ORF">C7N83_02115</name>
</gene>
<proteinExistence type="predicted"/>
<comment type="caution">
    <text evidence="2">The sequence shown here is derived from an EMBL/GenBank/DDBJ whole genome shotgun (WGS) entry which is preliminary data.</text>
</comment>
<accession>A0A2P7U2D6</accession>
<organism evidence="2 3">
    <name type="scientific">Neisseria iguanae</name>
    <dbReference type="NCBI Taxonomy" id="90242"/>
    <lineage>
        <taxon>Bacteria</taxon>
        <taxon>Pseudomonadati</taxon>
        <taxon>Pseudomonadota</taxon>
        <taxon>Betaproteobacteria</taxon>
        <taxon>Neisseriales</taxon>
        <taxon>Neisseriaceae</taxon>
        <taxon>Neisseria</taxon>
    </lineage>
</organism>
<name>A0A2P7U2D6_9NEIS</name>
<evidence type="ECO:0000256" key="1">
    <source>
        <dbReference type="SAM" id="MobiDB-lite"/>
    </source>
</evidence>